<keyword evidence="1" id="KW-0732">Signal</keyword>
<keyword evidence="3" id="KW-1185">Reference proteome</keyword>
<accession>A0A699Z0Q4</accession>
<gene>
    <name evidence="2" type="ORF">HaLaN_11249</name>
</gene>
<sequence length="211" mass="22814">MQALCCKLKVCCLQVWRLGAAHVLGEHAYASHACTAPSSSCLGQRLQPGSAACQCRHSTIPHHSWTPIAWSSLSTIACCFTRLCPDTRSVRAILLLLLHVSRRAPAQIPNSATCVGPYCTKPGYSCGNPGGMLSALSVRCDSAVALNARRSTLSSGLPPTIKWRTRPAPPHRYEVEGVPEHPLAYLVEDEHLHLLPTNATHDQLHIESDGL</sequence>
<comment type="caution">
    <text evidence="2">The sequence shown here is derived from an EMBL/GenBank/DDBJ whole genome shotgun (WGS) entry which is preliminary data.</text>
</comment>
<feature type="non-terminal residue" evidence="2">
    <location>
        <position position="211"/>
    </location>
</feature>
<organism evidence="2 3">
    <name type="scientific">Haematococcus lacustris</name>
    <name type="common">Green alga</name>
    <name type="synonym">Haematococcus pluvialis</name>
    <dbReference type="NCBI Taxonomy" id="44745"/>
    <lineage>
        <taxon>Eukaryota</taxon>
        <taxon>Viridiplantae</taxon>
        <taxon>Chlorophyta</taxon>
        <taxon>core chlorophytes</taxon>
        <taxon>Chlorophyceae</taxon>
        <taxon>CS clade</taxon>
        <taxon>Chlamydomonadales</taxon>
        <taxon>Haematococcaceae</taxon>
        <taxon>Haematococcus</taxon>
    </lineage>
</organism>
<evidence type="ECO:0000313" key="2">
    <source>
        <dbReference type="EMBL" id="GFH15085.1"/>
    </source>
</evidence>
<feature type="chain" id="PRO_5025689262" evidence="1">
    <location>
        <begin position="22"/>
        <end position="211"/>
    </location>
</feature>
<dbReference type="EMBL" id="BLLF01000805">
    <property type="protein sequence ID" value="GFH15085.1"/>
    <property type="molecule type" value="Genomic_DNA"/>
</dbReference>
<protein>
    <submittedName>
        <fullName evidence="2">Uncharacterized protein</fullName>
    </submittedName>
</protein>
<dbReference type="Proteomes" id="UP000485058">
    <property type="component" value="Unassembled WGS sequence"/>
</dbReference>
<dbReference type="AlphaFoldDB" id="A0A699Z0Q4"/>
<name>A0A699Z0Q4_HAELA</name>
<feature type="signal peptide" evidence="1">
    <location>
        <begin position="1"/>
        <end position="21"/>
    </location>
</feature>
<evidence type="ECO:0000313" key="3">
    <source>
        <dbReference type="Proteomes" id="UP000485058"/>
    </source>
</evidence>
<reference evidence="2 3" key="1">
    <citation type="submission" date="2020-02" db="EMBL/GenBank/DDBJ databases">
        <title>Draft genome sequence of Haematococcus lacustris strain NIES-144.</title>
        <authorList>
            <person name="Morimoto D."/>
            <person name="Nakagawa S."/>
            <person name="Yoshida T."/>
            <person name="Sawayama S."/>
        </authorList>
    </citation>
    <scope>NUCLEOTIDE SEQUENCE [LARGE SCALE GENOMIC DNA]</scope>
    <source>
        <strain evidence="2 3">NIES-144</strain>
    </source>
</reference>
<proteinExistence type="predicted"/>
<evidence type="ECO:0000256" key="1">
    <source>
        <dbReference type="SAM" id="SignalP"/>
    </source>
</evidence>